<dbReference type="InterPro" id="IPR001314">
    <property type="entry name" value="Peptidase_S1A"/>
</dbReference>
<dbReference type="PANTHER" id="PTHR24252">
    <property type="entry name" value="ACROSIN-RELATED"/>
    <property type="match status" value="1"/>
</dbReference>
<keyword evidence="3" id="KW-0720">Serine protease</keyword>
<dbReference type="EMBL" id="BMAW01080571">
    <property type="protein sequence ID" value="GFU20233.1"/>
    <property type="molecule type" value="Genomic_DNA"/>
</dbReference>
<dbReference type="PROSITE" id="PS50240">
    <property type="entry name" value="TRYPSIN_DOM"/>
    <property type="match status" value="1"/>
</dbReference>
<evidence type="ECO:0000256" key="3">
    <source>
        <dbReference type="ARBA" id="ARBA00022825"/>
    </source>
</evidence>
<keyword evidence="4" id="KW-1015">Disulfide bond</keyword>
<reference evidence="6" key="1">
    <citation type="submission" date="2020-08" db="EMBL/GenBank/DDBJ databases">
        <title>Multicomponent nature underlies the extraordinary mechanical properties of spider dragline silk.</title>
        <authorList>
            <person name="Kono N."/>
            <person name="Nakamura H."/>
            <person name="Mori M."/>
            <person name="Yoshida Y."/>
            <person name="Ohtoshi R."/>
            <person name="Malay A.D."/>
            <person name="Moran D.A.P."/>
            <person name="Tomita M."/>
            <person name="Numata K."/>
            <person name="Arakawa K."/>
        </authorList>
    </citation>
    <scope>NUCLEOTIDE SEQUENCE</scope>
</reference>
<accession>A0A8X6QI24</accession>
<proteinExistence type="predicted"/>
<evidence type="ECO:0000313" key="6">
    <source>
        <dbReference type="EMBL" id="GFU20233.1"/>
    </source>
</evidence>
<dbReference type="InterPro" id="IPR018114">
    <property type="entry name" value="TRYPSIN_HIS"/>
</dbReference>
<organism evidence="6 7">
    <name type="scientific">Nephila pilipes</name>
    <name type="common">Giant wood spider</name>
    <name type="synonym">Nephila maculata</name>
    <dbReference type="NCBI Taxonomy" id="299642"/>
    <lineage>
        <taxon>Eukaryota</taxon>
        <taxon>Metazoa</taxon>
        <taxon>Ecdysozoa</taxon>
        <taxon>Arthropoda</taxon>
        <taxon>Chelicerata</taxon>
        <taxon>Arachnida</taxon>
        <taxon>Araneae</taxon>
        <taxon>Araneomorphae</taxon>
        <taxon>Entelegynae</taxon>
        <taxon>Araneoidea</taxon>
        <taxon>Nephilidae</taxon>
        <taxon>Nephila</taxon>
    </lineage>
</organism>
<dbReference type="InterPro" id="IPR043504">
    <property type="entry name" value="Peptidase_S1_PA_chymotrypsin"/>
</dbReference>
<dbReference type="FunFam" id="2.40.10.10:FF:000006">
    <property type="entry name" value="Serine proteinase stubble"/>
    <property type="match status" value="1"/>
</dbReference>
<name>A0A8X6QI24_NEPPI</name>
<dbReference type="Gene3D" id="2.40.10.10">
    <property type="entry name" value="Trypsin-like serine proteases"/>
    <property type="match status" value="1"/>
</dbReference>
<evidence type="ECO:0000256" key="2">
    <source>
        <dbReference type="ARBA" id="ARBA00022801"/>
    </source>
</evidence>
<dbReference type="GO" id="GO:0006508">
    <property type="term" value="P:proteolysis"/>
    <property type="evidence" value="ECO:0007669"/>
    <property type="project" value="UniProtKB-KW"/>
</dbReference>
<keyword evidence="2" id="KW-0378">Hydrolase</keyword>
<evidence type="ECO:0000259" key="5">
    <source>
        <dbReference type="PROSITE" id="PS50240"/>
    </source>
</evidence>
<dbReference type="PROSITE" id="PS00134">
    <property type="entry name" value="TRYPSIN_HIS"/>
    <property type="match status" value="1"/>
</dbReference>
<dbReference type="PANTHER" id="PTHR24252:SF17">
    <property type="entry name" value="SUPPRESSOR OF TUMORIGENICITY 14 PROTEIN HOMOLOG-RELATED"/>
    <property type="match status" value="1"/>
</dbReference>
<keyword evidence="1" id="KW-0645">Protease</keyword>
<dbReference type="CDD" id="cd00190">
    <property type="entry name" value="Tryp_SPc"/>
    <property type="match status" value="1"/>
</dbReference>
<dbReference type="InterPro" id="IPR009003">
    <property type="entry name" value="Peptidase_S1_PA"/>
</dbReference>
<dbReference type="Pfam" id="PF00089">
    <property type="entry name" value="Trypsin"/>
    <property type="match status" value="1"/>
</dbReference>
<dbReference type="SMART" id="SM00020">
    <property type="entry name" value="Tryp_SPc"/>
    <property type="match status" value="1"/>
</dbReference>
<protein>
    <submittedName>
        <fullName evidence="6">Clotting factor B</fullName>
    </submittedName>
</protein>
<dbReference type="Proteomes" id="UP000887013">
    <property type="component" value="Unassembled WGS sequence"/>
</dbReference>
<keyword evidence="7" id="KW-1185">Reference proteome</keyword>
<dbReference type="OrthoDB" id="10012881at2759"/>
<evidence type="ECO:0000313" key="7">
    <source>
        <dbReference type="Proteomes" id="UP000887013"/>
    </source>
</evidence>
<evidence type="ECO:0000256" key="4">
    <source>
        <dbReference type="ARBA" id="ARBA00023157"/>
    </source>
</evidence>
<dbReference type="GO" id="GO:0004252">
    <property type="term" value="F:serine-type endopeptidase activity"/>
    <property type="evidence" value="ECO:0007669"/>
    <property type="project" value="InterPro"/>
</dbReference>
<gene>
    <name evidence="6" type="ORF">NPIL_187301</name>
</gene>
<dbReference type="SUPFAM" id="SSF50494">
    <property type="entry name" value="Trypsin-like serine proteases"/>
    <property type="match status" value="1"/>
</dbReference>
<dbReference type="PRINTS" id="PR00722">
    <property type="entry name" value="CHYMOTRYPSIN"/>
</dbReference>
<feature type="domain" description="Peptidase S1" evidence="5">
    <location>
        <begin position="263"/>
        <end position="513"/>
    </location>
</feature>
<sequence length="514" mass="56399">MNSKSLSAQLTRCKTVTGQSGVCVAGRLCRYRTIELARCPSGESGLFCCPFPSNDTFDWSLEDRDTGHIVYPGDASGSPKNFADKKEDDEHVDIVFPVNETVPKVLTHILKDTKHVFTPKFIQFSPTTPKPPPFESPYRPLYTKPKILNPALERNPKDTKSYDNEDRILYELVPTPGITLSETHTPRIYGFSKIFTTPRAVSRTQISVTSYSTTVKKGYSNPDFPDTTTVRSVEKTTLGSTDNAVTNKALEIACGHAAFSPNIAGGTESNENQWPWMAAIFQRFTTARPNKFICGGSLINTRYILTAAHCLVSGALSVALPASSFLVRMGSRAINEGDSFSIDKVKVHSNFSFTGQFNDIALLRLTADLPSYTNRIAPVCLPYPTLLDADMVDRKATVVGWGATYLGGKHEETLHEVTVPIVSTDDCALAYSRIKNAAFLARGSTHVLCAGLKEGGKDSCRSDSGGPLMIPLNNDSWTVIGIVSFGYRCAEPGFPGVYTRVTHYLEWIYSNTHD</sequence>
<dbReference type="InterPro" id="IPR001254">
    <property type="entry name" value="Trypsin_dom"/>
</dbReference>
<comment type="caution">
    <text evidence="6">The sequence shown here is derived from an EMBL/GenBank/DDBJ whole genome shotgun (WGS) entry which is preliminary data.</text>
</comment>
<dbReference type="AlphaFoldDB" id="A0A8X6QI24"/>
<evidence type="ECO:0000256" key="1">
    <source>
        <dbReference type="ARBA" id="ARBA00022670"/>
    </source>
</evidence>